<proteinExistence type="predicted"/>
<name>A0A5M9R7X2_9GAMM</name>
<organism evidence="1 2">
    <name type="scientific">Morganella psychrotolerans</name>
    <dbReference type="NCBI Taxonomy" id="368603"/>
    <lineage>
        <taxon>Bacteria</taxon>
        <taxon>Pseudomonadati</taxon>
        <taxon>Pseudomonadota</taxon>
        <taxon>Gammaproteobacteria</taxon>
        <taxon>Enterobacterales</taxon>
        <taxon>Morganellaceae</taxon>
        <taxon>Morganella</taxon>
    </lineage>
</organism>
<evidence type="ECO:0000313" key="2">
    <source>
        <dbReference type="Proteomes" id="UP000322181"/>
    </source>
</evidence>
<dbReference type="Pfam" id="PF03278">
    <property type="entry name" value="IpaB_EvcA"/>
    <property type="match status" value="1"/>
</dbReference>
<sequence>MRMSDIPGYQVNIEIPSPKIEGKILNSLNFKKLSERINYIQNTTMKFNLNKNTLTTDTRELSKNILITVSRTNIPMIKPGEIPDSDFISRTEKNLNQGIKKWIEQERTTFISAFINRTIDQTCRGNHAKIGSDAKKNLFNEIHNEYFKNEKLDCRCANSSILQTILNDNDLNKKIININIDSAIPDEIENIMLMKMDEIINNIKNQKSDIEVIQNKQKELASFQGLYKTALLTERMSVRSDIYHSISENIFNTLLCDKFYGENSGAVKFDEVREEIKNRVLLKSTPITNTPRFFFSDAHLSVTTKTPDDSNNK</sequence>
<dbReference type="Gene3D" id="1.10.4120.20">
    <property type="match status" value="1"/>
</dbReference>
<gene>
    <name evidence="1" type="ORF">F4V73_11195</name>
</gene>
<protein>
    <submittedName>
        <fullName evidence="1">Uncharacterized protein</fullName>
    </submittedName>
</protein>
<dbReference type="InterPro" id="IPR004959">
    <property type="entry name" value="Bac_effector_IpgB-like"/>
</dbReference>
<dbReference type="EMBL" id="VXKB01000002">
    <property type="protein sequence ID" value="KAA8715525.1"/>
    <property type="molecule type" value="Genomic_DNA"/>
</dbReference>
<accession>A0A5M9R7X2</accession>
<dbReference type="RefSeq" id="WP_150384923.1">
    <property type="nucleotide sequence ID" value="NZ_BAAAFS010000002.1"/>
</dbReference>
<reference evidence="1 2" key="1">
    <citation type="submission" date="2019-09" db="EMBL/GenBank/DDBJ databases">
        <title>Draft genome sequence of various Type strains from the CCUG.</title>
        <authorList>
            <person name="Pineiro-Iglesias B."/>
            <person name="Tunovic T."/>
            <person name="Unosson C."/>
            <person name="Inganas E."/>
            <person name="Ohlen M."/>
            <person name="Cardew S."/>
            <person name="Jensie-Markopoulos S."/>
            <person name="Salva-Serra F."/>
            <person name="Jaen-Luchoro D."/>
            <person name="Karlsson R."/>
            <person name="Svensson-Stadler L."/>
            <person name="Chun J."/>
            <person name="Moore E."/>
        </authorList>
    </citation>
    <scope>NUCLEOTIDE SEQUENCE [LARGE SCALE GENOMIC DNA]</scope>
    <source>
        <strain evidence="1 2">CCUG 53682T</strain>
    </source>
</reference>
<evidence type="ECO:0000313" key="1">
    <source>
        <dbReference type="EMBL" id="KAA8715525.1"/>
    </source>
</evidence>
<comment type="caution">
    <text evidence="1">The sequence shown here is derived from an EMBL/GenBank/DDBJ whole genome shotgun (WGS) entry which is preliminary data.</text>
</comment>
<dbReference type="AlphaFoldDB" id="A0A5M9R7X2"/>
<dbReference type="Proteomes" id="UP000322181">
    <property type="component" value="Unassembled WGS sequence"/>
</dbReference>